<protein>
    <submittedName>
        <fullName evidence="3">Tape measure domain-containing protein</fullName>
    </submittedName>
</protein>
<name>A0A1I3V3A2_9SPHI</name>
<sequence>MSLEVNRLEWDALIRDSQFQAQINRMEARLNRLSDNVVRSGNDIDNLFSRMSKAAAGFLTLNAAQGFVRDLIRVRSEFQQLDIAFTTMLGSKQKADRLTQDLIKFAATTPFGMKDAANAAKQLLAYGSNVENVRDELRMLGDVASGVSQPIGDLVYLYGTLRTQGRAYMMDIRQFAGRGIPIYRELAKVLGVAEGKVNDLVSAGKVGFAEVEKAFKNMTAEGSMFGGLMAKQSRTIQGELERLGDAFDIMLNKIGTEQEGVISASIQGLSFLVENYEAVLDIITGIAFTYGSYRAAVIATAAAQSIAIATTRGWTVAQLLHYRALLLAEAAQKLLNRTMLANPYVAFGTAVGALIFILYKLSDSLSTAEKAQERLNREQTEATARLDDIKIKAGEYLSVIQNTNSTEYQRVKAFERLKTLYPDRLNNMSREKFMLLSIADAQKLLNDLQDREAVNDIGNRLAVYQNEIVELTNKAKEYQDTINQTGDIGGTLSRALLGLNEQLEIAKTNAESLQNSFERENEALELSKMTNEQKLAYYERQLQKTRELSDKIRETELHTKSWQQSLGMLNVNPLEMQINSIIAKIDNIKNADTSVSVRRTLGDIDTEIKDKKESLSNASTREEYQAIDREIKKLEAERSRITGEQSKTLKVIEKFAEKKIDILRSLADHEAEIRNSELSNNEQELARARKFYTDLRREIEDFNKKAPANERIKAGTFQLIDNLEQRETGNIRYNQETELLKTQLGNQLEIYRKFQDARGEIGVEAARRMYETEKDFTDDYRSLLMGEIIALQGRGAIYGSLTGPEQERLKALNDSLDEFDKSERDRTNERTRYLLTTYASFEQKRTRLHRQADEDMRLLDEEGRKLRKKALEDEEVELYRTELEGNEKFQELLRTLDMSGTSISLQALKQGRKYVDSLIDGIDDPNVKSQLNKIFGDWFDMTTESVQNENFGNVVQLVDGFGRLVDTATQFDGTLSTSLKTIGAMVGQVGQLSQTLGQTIGKVGDGFSKGGGIASIVGAVFSVIGGVVGAIEDSQNKKWQKAEKERQHAQEFQLKQLDAATRILEYQLSLINDIYGADRVKAYADAAKQAFDSVNNSIKDLPTSQFLSTGDAQNDNLVQILNQFGSIEELDKRLREIKDRQKDNWFFPAFQKDYAPEIQMLEAARKFFMDGSVDDYRLQWTSIEDITQEEITKLTQLLDEGKFDEVTASKIRNIIEQYDLWKNALNEMRAELTGTTFGGITDEIVSMFERGTVAAEDFADSFEKIMQRAILQSLKRDFLETQLQGWYESFADAADPLKNDKKGLTASEISGLQKAYNDIVENAQKQFELIKQATGVNFDSDKASKESGLSGAISGITESTAGRLESEFGGLRLAQLQLVDLARSNSNVFNEQVRIMNAKLAVLNSINANTGRTADNTDRLANIETAIVQLNSKISNTDSLMRGAG</sequence>
<keyword evidence="4" id="KW-1185">Reference proteome</keyword>
<dbReference type="OrthoDB" id="1414895at2"/>
<evidence type="ECO:0000313" key="4">
    <source>
        <dbReference type="Proteomes" id="UP000198670"/>
    </source>
</evidence>
<dbReference type="InterPro" id="IPR013491">
    <property type="entry name" value="Tape_meas_N"/>
</dbReference>
<accession>A0A1I3V3A2</accession>
<evidence type="ECO:0000259" key="2">
    <source>
        <dbReference type="Pfam" id="PF20155"/>
    </source>
</evidence>
<feature type="coiled-coil region" evidence="1">
    <location>
        <begin position="16"/>
        <end position="43"/>
    </location>
</feature>
<dbReference type="NCBIfam" id="TIGR02675">
    <property type="entry name" value="tape_meas_nterm"/>
    <property type="match status" value="1"/>
</dbReference>
<keyword evidence="1" id="KW-0175">Coiled coil</keyword>
<organism evidence="3 4">
    <name type="scientific">Parapedobacter indicus</name>
    <dbReference type="NCBI Taxonomy" id="1477437"/>
    <lineage>
        <taxon>Bacteria</taxon>
        <taxon>Pseudomonadati</taxon>
        <taxon>Bacteroidota</taxon>
        <taxon>Sphingobacteriia</taxon>
        <taxon>Sphingobacteriales</taxon>
        <taxon>Sphingobacteriaceae</taxon>
        <taxon>Parapedobacter</taxon>
    </lineage>
</organism>
<dbReference type="EMBL" id="FOQO01000015">
    <property type="protein sequence ID" value="SFJ89928.1"/>
    <property type="molecule type" value="Genomic_DNA"/>
</dbReference>
<gene>
    <name evidence="3" type="ORF">SAMN05444682_115176</name>
</gene>
<feature type="domain" description="Tape measure protein N-terminal" evidence="2">
    <location>
        <begin position="70"/>
        <end position="255"/>
    </location>
</feature>
<dbReference type="RefSeq" id="WP_143073019.1">
    <property type="nucleotide sequence ID" value="NZ_FOQO01000015.1"/>
</dbReference>
<reference evidence="3 4" key="1">
    <citation type="submission" date="2016-10" db="EMBL/GenBank/DDBJ databases">
        <authorList>
            <person name="de Groot N.N."/>
        </authorList>
    </citation>
    <scope>NUCLEOTIDE SEQUENCE [LARGE SCALE GENOMIC DNA]</scope>
    <source>
        <strain evidence="3 4">RK1</strain>
    </source>
</reference>
<proteinExistence type="predicted"/>
<feature type="coiled-coil region" evidence="1">
    <location>
        <begin position="454"/>
        <end position="523"/>
    </location>
</feature>
<dbReference type="Pfam" id="PF20155">
    <property type="entry name" value="TMP_3"/>
    <property type="match status" value="1"/>
</dbReference>
<feature type="coiled-coil region" evidence="1">
    <location>
        <begin position="617"/>
        <end position="705"/>
    </location>
</feature>
<feature type="non-terminal residue" evidence="3">
    <location>
        <position position="1445"/>
    </location>
</feature>
<evidence type="ECO:0000256" key="1">
    <source>
        <dbReference type="SAM" id="Coils"/>
    </source>
</evidence>
<dbReference type="Proteomes" id="UP000198670">
    <property type="component" value="Unassembled WGS sequence"/>
</dbReference>
<dbReference type="STRING" id="1477437.SAMN05444682_115176"/>
<evidence type="ECO:0000313" key="3">
    <source>
        <dbReference type="EMBL" id="SFJ89928.1"/>
    </source>
</evidence>
<feature type="coiled-coil region" evidence="1">
    <location>
        <begin position="361"/>
        <end position="392"/>
    </location>
</feature>